<dbReference type="SUPFAM" id="SSF53807">
    <property type="entry name" value="Helical backbone' metal receptor"/>
    <property type="match status" value="1"/>
</dbReference>
<dbReference type="InterPro" id="IPR005974">
    <property type="entry name" value="Nase_asu"/>
</dbReference>
<keyword evidence="6 11" id="KW-0408">Iron</keyword>
<keyword evidence="3" id="KW-0547">Nucleotide-binding</keyword>
<evidence type="ECO:0000256" key="10">
    <source>
        <dbReference type="RuleBase" id="RU004021"/>
    </source>
</evidence>
<evidence type="ECO:0000256" key="7">
    <source>
        <dbReference type="ARBA" id="ARBA00023014"/>
    </source>
</evidence>
<dbReference type="InterPro" id="IPR000510">
    <property type="entry name" value="Nase/OxRdtase_comp1"/>
</dbReference>
<dbReference type="Gene3D" id="3.40.50.1980">
    <property type="entry name" value="Nitrogenase molybdenum iron protein domain"/>
    <property type="match status" value="1"/>
</dbReference>
<dbReference type="AlphaFoldDB" id="A0A0S6UC13"/>
<keyword evidence="8 10" id="KW-0535">Nitrogen fixation</keyword>
<keyword evidence="5 11" id="KW-0560">Oxidoreductase</keyword>
<dbReference type="EC" id="1.18.6.1" evidence="11"/>
<accession>A0A0S6UC13</accession>
<dbReference type="RefSeq" id="WP_025773971.1">
    <property type="nucleotide sequence ID" value="NZ_DF238840.1"/>
</dbReference>
<gene>
    <name evidence="13" type="ORF">MTY_1616</name>
</gene>
<evidence type="ECO:0000256" key="2">
    <source>
        <dbReference type="ARBA" id="ARBA00022723"/>
    </source>
</evidence>
<protein>
    <recommendedName>
        <fullName evidence="11">Nitrogenase protein alpha chain</fullName>
        <ecNumber evidence="11">1.18.6.1</ecNumber>
    </recommendedName>
</protein>
<dbReference type="GO" id="GO:0046872">
    <property type="term" value="F:metal ion binding"/>
    <property type="evidence" value="ECO:0007669"/>
    <property type="project" value="UniProtKB-KW"/>
</dbReference>
<evidence type="ECO:0000256" key="9">
    <source>
        <dbReference type="ARBA" id="ARBA00047967"/>
    </source>
</evidence>
<dbReference type="InterPro" id="IPR000318">
    <property type="entry name" value="Nase_comp1_CS"/>
</dbReference>
<evidence type="ECO:0000256" key="1">
    <source>
        <dbReference type="ARBA" id="ARBA00001919"/>
    </source>
</evidence>
<reference evidence="13" key="1">
    <citation type="journal article" date="2014" name="Gene">
        <title>Genome-guided analysis of transformation efficiency and carbon dioxide assimilation by Moorella thermoacetica Y72.</title>
        <authorList>
            <person name="Tsukahara K."/>
            <person name="Kita A."/>
            <person name="Nakashimada Y."/>
            <person name="Hoshino T."/>
            <person name="Murakami K."/>
        </authorList>
    </citation>
    <scope>NUCLEOTIDE SEQUENCE [LARGE SCALE GENOMIC DNA]</scope>
    <source>
        <strain evidence="13">Y72</strain>
    </source>
</reference>
<evidence type="ECO:0000256" key="11">
    <source>
        <dbReference type="RuleBase" id="RU004022"/>
    </source>
</evidence>
<comment type="cofactor">
    <cofactor evidence="1">
        <name>[8Fe-7S] cluster</name>
        <dbReference type="ChEBI" id="CHEBI:21143"/>
    </cofactor>
</comment>
<evidence type="ECO:0000256" key="3">
    <source>
        <dbReference type="ARBA" id="ARBA00022741"/>
    </source>
</evidence>
<evidence type="ECO:0000259" key="12">
    <source>
        <dbReference type="Pfam" id="PF00148"/>
    </source>
</evidence>
<evidence type="ECO:0000256" key="5">
    <source>
        <dbReference type="ARBA" id="ARBA00023002"/>
    </source>
</evidence>
<organism evidence="13">
    <name type="scientific">Moorella thermoacetica Y72</name>
    <dbReference type="NCBI Taxonomy" id="1325331"/>
    <lineage>
        <taxon>Bacteria</taxon>
        <taxon>Bacillati</taxon>
        <taxon>Bacillota</taxon>
        <taxon>Clostridia</taxon>
        <taxon>Neomoorellales</taxon>
        <taxon>Neomoorellaceae</taxon>
        <taxon>Neomoorella</taxon>
    </lineage>
</organism>
<keyword evidence="4" id="KW-0067">ATP-binding</keyword>
<dbReference type="CDD" id="cd01967">
    <property type="entry name" value="Nitrogenase_MoFe_alpha_like"/>
    <property type="match status" value="1"/>
</dbReference>
<dbReference type="GO" id="GO:0005524">
    <property type="term" value="F:ATP binding"/>
    <property type="evidence" value="ECO:0007669"/>
    <property type="project" value="UniProtKB-KW"/>
</dbReference>
<dbReference type="InterPro" id="IPR010143">
    <property type="entry name" value="Nase_comp1_asu"/>
</dbReference>
<evidence type="ECO:0000256" key="8">
    <source>
        <dbReference type="ARBA" id="ARBA00023231"/>
    </source>
</evidence>
<proteinExistence type="inferred from homology"/>
<feature type="domain" description="Nitrogenase/oxidoreductase component 1" evidence="12">
    <location>
        <begin position="46"/>
        <end position="460"/>
    </location>
</feature>
<dbReference type="PROSITE" id="PS00090">
    <property type="entry name" value="NITROGENASE_1_2"/>
    <property type="match status" value="1"/>
</dbReference>
<evidence type="ECO:0000256" key="4">
    <source>
        <dbReference type="ARBA" id="ARBA00022840"/>
    </source>
</evidence>
<evidence type="ECO:0000256" key="6">
    <source>
        <dbReference type="ARBA" id="ARBA00023004"/>
    </source>
</evidence>
<comment type="similarity">
    <text evidence="10">Belongs to the NifD/NifK/NifE/NifN family.</text>
</comment>
<dbReference type="Proteomes" id="UP000063718">
    <property type="component" value="Unassembled WGS sequence"/>
</dbReference>
<dbReference type="Pfam" id="PF00148">
    <property type="entry name" value="Oxidored_nitro"/>
    <property type="match status" value="1"/>
</dbReference>
<keyword evidence="7" id="KW-0411">Iron-sulfur</keyword>
<dbReference type="PROSITE" id="PS00699">
    <property type="entry name" value="NITROGENASE_1_1"/>
    <property type="match status" value="1"/>
</dbReference>
<keyword evidence="2 11" id="KW-0479">Metal-binding</keyword>
<dbReference type="Gene3D" id="3.40.50.12380">
    <property type="entry name" value="Nitrogenase MoFe cofactor biosynthesis protein NifE, C-terminal"/>
    <property type="match status" value="1"/>
</dbReference>
<dbReference type="NCBIfam" id="TIGR01862">
    <property type="entry name" value="N2-ase-Ialpha"/>
    <property type="match status" value="1"/>
</dbReference>
<name>A0A0S6UC13_NEOTH</name>
<dbReference type="PANTHER" id="PTHR43457">
    <property type="entry name" value="NITROGENASE MOLYBDENUM-IRON PROTEIN ALPHA CHAIN"/>
    <property type="match status" value="1"/>
</dbReference>
<evidence type="ECO:0000313" key="13">
    <source>
        <dbReference type="EMBL" id="GAF26277.1"/>
    </source>
</evidence>
<sequence length="486" mass="54921">MPMVKMKCDELIPERYKHIYYTEKGRSVIPACNIATIPGDMTERGCAFAGARGVIGGPIADVIAMVHAPVGCAWYTWGTRRHLSDLYTWATPTRLTNVAFNRRYCVCTDMQEKDVVFGGIKKLEQACLEAIRLFPEAKGLIIFTTCTTGLIGDDVQAVARSVEKKTGRLVFTAESPGCSGVSQSKGHHDFNIQFYRQVRSLRERRPELKMPETEKTPYDICLIGDYNMDWDLKAIRPLFEKMGLRIVAVFSGNERIENLVKMPDVKLNVVHCQRSAEYIAHMEKDGYNIPFIRVSLYGIEQTCKALRETAAFFGLEERAEAVIAEEMARVEKSLAFYREKLQGKRVAIYVGGPRVWHWIKLMEELGMQVVAVACTFAHEDDYEKINARAPEGMLVIDAPNEFELEEMLTSTKPDLFLTGLKEKYLGRKMGIPTVNSHSYEKGPYEGFAGMVNFARDIYQGIYAPVWKFQWGLDSTPGMTGRDGQCS</sequence>
<dbReference type="GO" id="GO:0051536">
    <property type="term" value="F:iron-sulfur cluster binding"/>
    <property type="evidence" value="ECO:0007669"/>
    <property type="project" value="UniProtKB-KW"/>
</dbReference>
<dbReference type="PANTHER" id="PTHR43457:SF1">
    <property type="entry name" value="NITROGENASE MOLYBDENUM-IRON PROTEIN ALPHA CHAIN"/>
    <property type="match status" value="1"/>
</dbReference>
<dbReference type="NCBIfam" id="TIGR01284">
    <property type="entry name" value="alt_nitrog_alph"/>
    <property type="match status" value="1"/>
</dbReference>
<dbReference type="EMBL" id="DF238840">
    <property type="protein sequence ID" value="GAF26277.1"/>
    <property type="molecule type" value="Genomic_DNA"/>
</dbReference>
<dbReference type="GO" id="GO:0016163">
    <property type="term" value="F:nitrogenase activity"/>
    <property type="evidence" value="ECO:0007669"/>
    <property type="project" value="UniProtKB-EC"/>
</dbReference>
<comment type="catalytic activity">
    <reaction evidence="9 11">
        <text>N2 + 8 reduced [2Fe-2S]-[ferredoxin] + 16 ATP + 16 H2O = H2 + 8 oxidized [2Fe-2S]-[ferredoxin] + 2 NH4(+) + 16 ADP + 16 phosphate + 6 H(+)</text>
        <dbReference type="Rhea" id="RHEA:21448"/>
        <dbReference type="Rhea" id="RHEA-COMP:10000"/>
        <dbReference type="Rhea" id="RHEA-COMP:10001"/>
        <dbReference type="ChEBI" id="CHEBI:15377"/>
        <dbReference type="ChEBI" id="CHEBI:15378"/>
        <dbReference type="ChEBI" id="CHEBI:17997"/>
        <dbReference type="ChEBI" id="CHEBI:18276"/>
        <dbReference type="ChEBI" id="CHEBI:28938"/>
        <dbReference type="ChEBI" id="CHEBI:30616"/>
        <dbReference type="ChEBI" id="CHEBI:33737"/>
        <dbReference type="ChEBI" id="CHEBI:33738"/>
        <dbReference type="ChEBI" id="CHEBI:43474"/>
        <dbReference type="ChEBI" id="CHEBI:456216"/>
        <dbReference type="EC" id="1.18.6.1"/>
    </reaction>
</comment>